<name>A0A4P9VXY8_9FUNG</name>
<feature type="region of interest" description="Disordered" evidence="2">
    <location>
        <begin position="27"/>
        <end position="54"/>
    </location>
</feature>
<feature type="compositionally biased region" description="Basic and acidic residues" evidence="2">
    <location>
        <begin position="330"/>
        <end position="344"/>
    </location>
</feature>
<evidence type="ECO:0000313" key="4">
    <source>
        <dbReference type="Proteomes" id="UP000269721"/>
    </source>
</evidence>
<organism evidence="3 4">
    <name type="scientific">Blyttiomyces helicus</name>
    <dbReference type="NCBI Taxonomy" id="388810"/>
    <lineage>
        <taxon>Eukaryota</taxon>
        <taxon>Fungi</taxon>
        <taxon>Fungi incertae sedis</taxon>
        <taxon>Chytridiomycota</taxon>
        <taxon>Chytridiomycota incertae sedis</taxon>
        <taxon>Chytridiomycetes</taxon>
        <taxon>Chytridiomycetes incertae sedis</taxon>
        <taxon>Blyttiomyces</taxon>
    </lineage>
</organism>
<accession>A0A4P9VXY8</accession>
<dbReference type="Proteomes" id="UP000269721">
    <property type="component" value="Unassembled WGS sequence"/>
</dbReference>
<keyword evidence="4" id="KW-1185">Reference proteome</keyword>
<sequence length="350" mass="39705">MVENGRLKKKLEKAEERYRDFKKFQLRVREKQGSKSKDTPPTRIPMSPSPKNPQLALESFLDEERVLELTHLDALRARDASSAAFAYDTLVDEVESMRELQADLELENRRLRAERDDARTLMRVWQETCAGLRETVAAEGERAAEVEEERGREREEWERRLREKEVMVEEMRAKAAEEKNPRANTIEIDQLKHENASLLIKLGAVGEENAQAKHDLQLSRAETTGWIEENARLQAQLDAARERPQSANGADIEAKDAEIRELRATLAQRELVIRKHVETQEENDLFNEKLKERHSLEFSPLFHADRSVIGRAQNGVSRARHGGGSGCGSDSRDGGGDLGGRELPRAAASV</sequence>
<evidence type="ECO:0000256" key="1">
    <source>
        <dbReference type="SAM" id="Coils"/>
    </source>
</evidence>
<dbReference type="AlphaFoldDB" id="A0A4P9VXY8"/>
<reference evidence="4" key="1">
    <citation type="journal article" date="2018" name="Nat. Microbiol.">
        <title>Leveraging single-cell genomics to expand the fungal tree of life.</title>
        <authorList>
            <person name="Ahrendt S.R."/>
            <person name="Quandt C.A."/>
            <person name="Ciobanu D."/>
            <person name="Clum A."/>
            <person name="Salamov A."/>
            <person name="Andreopoulos B."/>
            <person name="Cheng J.F."/>
            <person name="Woyke T."/>
            <person name="Pelin A."/>
            <person name="Henrissat B."/>
            <person name="Reynolds N.K."/>
            <person name="Benny G.L."/>
            <person name="Smith M.E."/>
            <person name="James T.Y."/>
            <person name="Grigoriev I.V."/>
        </authorList>
    </citation>
    <scope>NUCLEOTIDE SEQUENCE [LARGE SCALE GENOMIC DNA]</scope>
</reference>
<feature type="compositionally biased region" description="Basic and acidic residues" evidence="2">
    <location>
        <begin position="27"/>
        <end position="40"/>
    </location>
</feature>
<dbReference type="EMBL" id="ML000482">
    <property type="protein sequence ID" value="RKO84112.1"/>
    <property type="molecule type" value="Genomic_DNA"/>
</dbReference>
<gene>
    <name evidence="3" type="ORF">BDK51DRAFT_51298</name>
</gene>
<proteinExistence type="predicted"/>
<feature type="region of interest" description="Disordered" evidence="2">
    <location>
        <begin position="313"/>
        <end position="350"/>
    </location>
</feature>
<protein>
    <submittedName>
        <fullName evidence="3">Uncharacterized protein</fullName>
    </submittedName>
</protein>
<evidence type="ECO:0000313" key="3">
    <source>
        <dbReference type="EMBL" id="RKO84112.1"/>
    </source>
</evidence>
<feature type="coiled-coil region" evidence="1">
    <location>
        <begin position="87"/>
        <end position="121"/>
    </location>
</feature>
<evidence type="ECO:0000256" key="2">
    <source>
        <dbReference type="SAM" id="MobiDB-lite"/>
    </source>
</evidence>
<keyword evidence="1" id="KW-0175">Coiled coil</keyword>